<reference evidence="1 2" key="1">
    <citation type="submission" date="2019-03" db="EMBL/GenBank/DDBJ databases">
        <title>Single cell metagenomics reveals metabolic interactions within the superorganism composed of flagellate Streblomastix strix and complex community of Bacteroidetes bacteria on its surface.</title>
        <authorList>
            <person name="Treitli S.C."/>
            <person name="Kolisko M."/>
            <person name="Husnik F."/>
            <person name="Keeling P."/>
            <person name="Hampl V."/>
        </authorList>
    </citation>
    <scope>NUCLEOTIDE SEQUENCE [LARGE SCALE GENOMIC DNA]</scope>
    <source>
        <strain evidence="1">ST1C</strain>
    </source>
</reference>
<gene>
    <name evidence="1" type="ORF">EZS28_040374</name>
</gene>
<dbReference type="AlphaFoldDB" id="A0A5J4U1D9"/>
<accession>A0A5J4U1D9</accession>
<dbReference type="EMBL" id="SNRW01022067">
    <property type="protein sequence ID" value="KAA6364099.1"/>
    <property type="molecule type" value="Genomic_DNA"/>
</dbReference>
<protein>
    <submittedName>
        <fullName evidence="1">Uncharacterized protein</fullName>
    </submittedName>
</protein>
<evidence type="ECO:0000313" key="2">
    <source>
        <dbReference type="Proteomes" id="UP000324800"/>
    </source>
</evidence>
<organism evidence="1 2">
    <name type="scientific">Streblomastix strix</name>
    <dbReference type="NCBI Taxonomy" id="222440"/>
    <lineage>
        <taxon>Eukaryota</taxon>
        <taxon>Metamonada</taxon>
        <taxon>Preaxostyla</taxon>
        <taxon>Oxymonadida</taxon>
        <taxon>Streblomastigidae</taxon>
        <taxon>Streblomastix</taxon>
    </lineage>
</organism>
<evidence type="ECO:0000313" key="1">
    <source>
        <dbReference type="EMBL" id="KAA6364099.1"/>
    </source>
</evidence>
<name>A0A5J4U1D9_9EUKA</name>
<dbReference type="Proteomes" id="UP000324800">
    <property type="component" value="Unassembled WGS sequence"/>
</dbReference>
<proteinExistence type="predicted"/>
<sequence length="183" mass="20711">MLRYVHNIFPHLIHPLIQFASYSQLDKKTNSSQQYDQQQQESSSSLSLITSYLKLLSIIISNNYICQELINKPKALHSLTTLSSYKLYIHFKQEYDQQSLSVRSSSRECLGRIQIFGDLSAYSELVNANYTGVFVIAISTAGSNSVEQDREIWIGLSCISNLLNDLHQGKNYGTSFPPQPLLA</sequence>
<comment type="caution">
    <text evidence="1">The sequence shown here is derived from an EMBL/GenBank/DDBJ whole genome shotgun (WGS) entry which is preliminary data.</text>
</comment>